<name>A0ACC0BE04_CATRO</name>
<accession>A0ACC0BE04</accession>
<evidence type="ECO:0000313" key="2">
    <source>
        <dbReference type="Proteomes" id="UP001060085"/>
    </source>
</evidence>
<dbReference type="Proteomes" id="UP001060085">
    <property type="component" value="Linkage Group LG03"/>
</dbReference>
<protein>
    <submittedName>
        <fullName evidence="1">Uncharacterized protein</fullName>
    </submittedName>
</protein>
<gene>
    <name evidence="1" type="ORF">M9H77_11258</name>
</gene>
<comment type="caution">
    <text evidence="1">The sequence shown here is derived from an EMBL/GenBank/DDBJ whole genome shotgun (WGS) entry which is preliminary data.</text>
</comment>
<keyword evidence="2" id="KW-1185">Reference proteome</keyword>
<dbReference type="EMBL" id="CM044703">
    <property type="protein sequence ID" value="KAI5670894.1"/>
    <property type="molecule type" value="Genomic_DNA"/>
</dbReference>
<evidence type="ECO:0000313" key="1">
    <source>
        <dbReference type="EMBL" id="KAI5670894.1"/>
    </source>
</evidence>
<sequence length="460" mass="53290">MAIVIKGKWERHPLLCHSKLFCFSFFYLFTSLFLAIYTTFSSTKCLFRSSPFDPIQFPLFSYPSSYGEHKYAIPSLRSSCDSPVFFSDYKRVEEEIQEFCRNSTALGSKNLNYIQGNAETFGGNFSFQKRISYFHHNNQDGIQIPCGFFKKFPISSSDQMAMEKCDRVVVVSAIFNDHDKIRQPKGIGAKTIDSVCFFMLVDDVTLNGLYNHNLIPRTSKDYKVGVWRIIKVQKENLYENAAMNGVIPKYLLHRLFPNTKFSIWIDAKLQLVVDPLLLIHSLVIKENVDMAISRHPFYVHTMEEAMATARWKKWWDIDSLKTQMETYCENGLEPWSPKKPYPSVIADVPDSGLILRKHSLATNLFSCLLFNELEGFNPRDQLAFAYVRDEMKPKMNMNMFDVEVFEQVSIEYRHNLIRQGSPNGGSSNIHRAAYHHLHVNGSYTSKCDAYLFKMWDESHD</sequence>
<reference evidence="2" key="1">
    <citation type="journal article" date="2023" name="Nat. Plants">
        <title>Single-cell RNA sequencing provides a high-resolution roadmap for understanding the multicellular compartmentation of specialized metabolism.</title>
        <authorList>
            <person name="Sun S."/>
            <person name="Shen X."/>
            <person name="Li Y."/>
            <person name="Li Y."/>
            <person name="Wang S."/>
            <person name="Li R."/>
            <person name="Zhang H."/>
            <person name="Shen G."/>
            <person name="Guo B."/>
            <person name="Wei J."/>
            <person name="Xu J."/>
            <person name="St-Pierre B."/>
            <person name="Chen S."/>
            <person name="Sun C."/>
        </authorList>
    </citation>
    <scope>NUCLEOTIDE SEQUENCE [LARGE SCALE GENOMIC DNA]</scope>
</reference>
<proteinExistence type="predicted"/>
<organism evidence="1 2">
    <name type="scientific">Catharanthus roseus</name>
    <name type="common">Madagascar periwinkle</name>
    <name type="synonym">Vinca rosea</name>
    <dbReference type="NCBI Taxonomy" id="4058"/>
    <lineage>
        <taxon>Eukaryota</taxon>
        <taxon>Viridiplantae</taxon>
        <taxon>Streptophyta</taxon>
        <taxon>Embryophyta</taxon>
        <taxon>Tracheophyta</taxon>
        <taxon>Spermatophyta</taxon>
        <taxon>Magnoliopsida</taxon>
        <taxon>eudicotyledons</taxon>
        <taxon>Gunneridae</taxon>
        <taxon>Pentapetalae</taxon>
        <taxon>asterids</taxon>
        <taxon>lamiids</taxon>
        <taxon>Gentianales</taxon>
        <taxon>Apocynaceae</taxon>
        <taxon>Rauvolfioideae</taxon>
        <taxon>Vinceae</taxon>
        <taxon>Catharanthinae</taxon>
        <taxon>Catharanthus</taxon>
    </lineage>
</organism>